<proteinExistence type="predicted"/>
<dbReference type="RefSeq" id="WP_135580468.1">
    <property type="nucleotide sequence ID" value="NZ_RQGA01000014.1"/>
</dbReference>
<dbReference type="OrthoDB" id="9801008at2"/>
<dbReference type="SUPFAM" id="SSF55136">
    <property type="entry name" value="Probable bacterial effector-binding domain"/>
    <property type="match status" value="1"/>
</dbReference>
<organism evidence="2 3">
    <name type="scientific">Leptospira perdikensis</name>
    <dbReference type="NCBI Taxonomy" id="2484948"/>
    <lineage>
        <taxon>Bacteria</taxon>
        <taxon>Pseudomonadati</taxon>
        <taxon>Spirochaetota</taxon>
        <taxon>Spirochaetia</taxon>
        <taxon>Leptospirales</taxon>
        <taxon>Leptospiraceae</taxon>
        <taxon>Leptospira</taxon>
    </lineage>
</organism>
<dbReference type="SMART" id="SM00871">
    <property type="entry name" value="AraC_E_bind"/>
    <property type="match status" value="1"/>
</dbReference>
<dbReference type="PANTHER" id="PTHR36444">
    <property type="entry name" value="TRANSCRIPTIONAL REGULATOR PROTEIN YOBU-RELATED"/>
    <property type="match status" value="1"/>
</dbReference>
<dbReference type="Pfam" id="PF14526">
    <property type="entry name" value="Cass2"/>
    <property type="match status" value="1"/>
</dbReference>
<dbReference type="Gene3D" id="3.20.80.10">
    <property type="entry name" value="Regulatory factor, effector binding domain"/>
    <property type="match status" value="1"/>
</dbReference>
<name>A0A4R9JG22_9LEPT</name>
<comment type="caution">
    <text evidence="2">The sequence shown here is derived from an EMBL/GenBank/DDBJ whole genome shotgun (WGS) entry which is preliminary data.</text>
</comment>
<sequence>MENRKDQKIHLKPFTLVGIKARTSNREEVSGNGKIAALWERFWGEGILSQIPNQTNPTELIVTYTEFESDENGEYTILIGAAVESVGELKEHLTSIKIPASDYIQVPTTWGPIAEIGLTTWKSIWSDEKLRKNRSYIADLEIYGVNAKDPNHSQFDIYLGIK</sequence>
<dbReference type="AlphaFoldDB" id="A0A4R9JG22"/>
<dbReference type="InterPro" id="IPR011256">
    <property type="entry name" value="Reg_factor_effector_dom_sf"/>
</dbReference>
<evidence type="ECO:0000259" key="1">
    <source>
        <dbReference type="SMART" id="SM00871"/>
    </source>
</evidence>
<evidence type="ECO:0000313" key="3">
    <source>
        <dbReference type="Proteomes" id="UP000298125"/>
    </source>
</evidence>
<dbReference type="Proteomes" id="UP000298125">
    <property type="component" value="Unassembled WGS sequence"/>
</dbReference>
<reference evidence="2" key="1">
    <citation type="journal article" date="2019" name="PLoS Negl. Trop. Dis.">
        <title>Revisiting the worldwide diversity of Leptospira species in the environment.</title>
        <authorList>
            <person name="Vincent A.T."/>
            <person name="Schiettekatte O."/>
            <person name="Bourhy P."/>
            <person name="Veyrier F.J."/>
            <person name="Picardeau M."/>
        </authorList>
    </citation>
    <scope>NUCLEOTIDE SEQUENCE [LARGE SCALE GENOMIC DNA]</scope>
    <source>
        <strain evidence="2">201702692</strain>
    </source>
</reference>
<dbReference type="InterPro" id="IPR010499">
    <property type="entry name" value="AraC_E-bd"/>
</dbReference>
<feature type="domain" description="AraC effector-binding" evidence="1">
    <location>
        <begin position="7"/>
        <end position="162"/>
    </location>
</feature>
<dbReference type="PANTHER" id="PTHR36444:SF2">
    <property type="entry name" value="TRANSCRIPTIONAL REGULATOR PROTEIN YOBU-RELATED"/>
    <property type="match status" value="1"/>
</dbReference>
<keyword evidence="3" id="KW-1185">Reference proteome</keyword>
<dbReference type="InterPro" id="IPR053182">
    <property type="entry name" value="YobU-like_regulator"/>
</dbReference>
<evidence type="ECO:0000313" key="2">
    <source>
        <dbReference type="EMBL" id="TGL37547.1"/>
    </source>
</evidence>
<dbReference type="EMBL" id="RQGA01000014">
    <property type="protein sequence ID" value="TGL37547.1"/>
    <property type="molecule type" value="Genomic_DNA"/>
</dbReference>
<protein>
    <submittedName>
        <fullName evidence="2">AraC family transcriptional regulator</fullName>
    </submittedName>
</protein>
<gene>
    <name evidence="2" type="ORF">EHQ49_15095</name>
</gene>
<dbReference type="InterPro" id="IPR029441">
    <property type="entry name" value="Cass2"/>
</dbReference>
<accession>A0A4R9JG22</accession>